<keyword evidence="4" id="KW-1185">Reference proteome</keyword>
<evidence type="ECO:0000313" key="3">
    <source>
        <dbReference type="EMBL" id="RST29998.1"/>
    </source>
</evidence>
<feature type="compositionally biased region" description="Low complexity" evidence="1">
    <location>
        <begin position="37"/>
        <end position="50"/>
    </location>
</feature>
<dbReference type="OrthoDB" id="7503021at2"/>
<evidence type="ECO:0000256" key="1">
    <source>
        <dbReference type="SAM" id="MobiDB-lite"/>
    </source>
</evidence>
<reference evidence="3 4" key="1">
    <citation type="submission" date="2018-12" db="EMBL/GenBank/DDBJ databases">
        <title>Sphingomonas sp. HMF7854 Genome sequencing and assembly.</title>
        <authorList>
            <person name="Cha I."/>
            <person name="Kang H."/>
            <person name="Kim H."/>
            <person name="Kang J."/>
            <person name="Joh K."/>
        </authorList>
    </citation>
    <scope>NUCLEOTIDE SEQUENCE [LARGE SCALE GENOMIC DNA]</scope>
    <source>
        <strain evidence="3 4">HMF7854</strain>
    </source>
</reference>
<keyword evidence="2" id="KW-0472">Membrane</keyword>
<keyword evidence="2" id="KW-1133">Transmembrane helix</keyword>
<name>A0A429V7S1_9SPHN</name>
<sequence length="136" mass="15213">MRKWHRWTSVLFGLFMLWIAVTGVVVQGGRIYAQGQPRPAAAPAAPGAPQVREREGPPPAAAGQRPPQSRLRQVIHFVTELHSGEQFGIVGMVLSLLSGAALVFFSVSGMWMYVQLYTGRLKRLPNPTARERFFWR</sequence>
<dbReference type="Proteomes" id="UP000274661">
    <property type="component" value="Unassembled WGS sequence"/>
</dbReference>
<gene>
    <name evidence="3" type="ORF">HMF7854_03510</name>
</gene>
<accession>A0A429V7S1</accession>
<dbReference type="InterPro" id="IPR005625">
    <property type="entry name" value="PepSY-ass_TM"/>
</dbReference>
<dbReference type="Pfam" id="PF03929">
    <property type="entry name" value="PepSY_TM"/>
    <property type="match status" value="1"/>
</dbReference>
<evidence type="ECO:0000256" key="2">
    <source>
        <dbReference type="SAM" id="Phobius"/>
    </source>
</evidence>
<dbReference type="AlphaFoldDB" id="A0A429V7S1"/>
<organism evidence="3 4">
    <name type="scientific">Sphingomonas ginkgonis</name>
    <dbReference type="NCBI Taxonomy" id="2315330"/>
    <lineage>
        <taxon>Bacteria</taxon>
        <taxon>Pseudomonadati</taxon>
        <taxon>Pseudomonadota</taxon>
        <taxon>Alphaproteobacteria</taxon>
        <taxon>Sphingomonadales</taxon>
        <taxon>Sphingomonadaceae</taxon>
        <taxon>Sphingomonas</taxon>
    </lineage>
</organism>
<feature type="region of interest" description="Disordered" evidence="1">
    <location>
        <begin position="37"/>
        <end position="68"/>
    </location>
</feature>
<protein>
    <submittedName>
        <fullName evidence="3">PepSY domain-containing protein</fullName>
    </submittedName>
</protein>
<evidence type="ECO:0000313" key="4">
    <source>
        <dbReference type="Proteomes" id="UP000274661"/>
    </source>
</evidence>
<comment type="caution">
    <text evidence="3">The sequence shown here is derived from an EMBL/GenBank/DDBJ whole genome shotgun (WGS) entry which is preliminary data.</text>
</comment>
<feature type="transmembrane region" description="Helical" evidence="2">
    <location>
        <begin position="87"/>
        <end position="114"/>
    </location>
</feature>
<dbReference type="EMBL" id="RWJF01000001">
    <property type="protein sequence ID" value="RST29998.1"/>
    <property type="molecule type" value="Genomic_DNA"/>
</dbReference>
<proteinExistence type="predicted"/>
<keyword evidence="2" id="KW-0812">Transmembrane</keyword>